<dbReference type="NCBIfam" id="NF009154">
    <property type="entry name" value="PRK12497.3-3"/>
    <property type="match status" value="1"/>
</dbReference>
<organism evidence="4">
    <name type="scientific">Kitasatospora sp. CMC57</name>
    <dbReference type="NCBI Taxonomy" id="3231513"/>
    <lineage>
        <taxon>Bacteria</taxon>
        <taxon>Bacillati</taxon>
        <taxon>Actinomycetota</taxon>
        <taxon>Actinomycetes</taxon>
        <taxon>Kitasatosporales</taxon>
        <taxon>Streptomycetaceae</taxon>
        <taxon>Kitasatospora</taxon>
    </lineage>
</organism>
<dbReference type="Pfam" id="PF02021">
    <property type="entry name" value="UPF0102"/>
    <property type="match status" value="1"/>
</dbReference>
<evidence type="ECO:0000256" key="1">
    <source>
        <dbReference type="ARBA" id="ARBA00006738"/>
    </source>
</evidence>
<dbReference type="InterPro" id="IPR011856">
    <property type="entry name" value="tRNA_endonuc-like_dom_sf"/>
</dbReference>
<dbReference type="InterPro" id="IPR003509">
    <property type="entry name" value="UPF0102_YraN-like"/>
</dbReference>
<proteinExistence type="inferred from homology"/>
<dbReference type="SUPFAM" id="SSF52980">
    <property type="entry name" value="Restriction endonuclease-like"/>
    <property type="match status" value="1"/>
</dbReference>
<dbReference type="HAMAP" id="MF_00048">
    <property type="entry name" value="UPF0102"/>
    <property type="match status" value="1"/>
</dbReference>
<feature type="region of interest" description="Disordered" evidence="3">
    <location>
        <begin position="105"/>
        <end position="134"/>
    </location>
</feature>
<evidence type="ECO:0000256" key="3">
    <source>
        <dbReference type="SAM" id="MobiDB-lite"/>
    </source>
</evidence>
<evidence type="ECO:0000256" key="2">
    <source>
        <dbReference type="HAMAP-Rule" id="MF_00048"/>
    </source>
</evidence>
<dbReference type="InterPro" id="IPR011335">
    <property type="entry name" value="Restrct_endonuc-II-like"/>
</dbReference>
<dbReference type="CDD" id="cd20736">
    <property type="entry name" value="PoNe_Nuclease"/>
    <property type="match status" value="1"/>
</dbReference>
<dbReference type="AlphaFoldDB" id="A0AB33JX42"/>
<protein>
    <recommendedName>
        <fullName evidence="2">UPF0102 protein KCMC57_22170</fullName>
    </recommendedName>
</protein>
<dbReference type="PANTHER" id="PTHR34039:SF1">
    <property type="entry name" value="UPF0102 PROTEIN YRAN"/>
    <property type="match status" value="1"/>
</dbReference>
<accession>A0AB33JX42</accession>
<dbReference type="RefSeq" id="WP_407988320.1">
    <property type="nucleotide sequence ID" value="NZ_AP035881.2"/>
</dbReference>
<dbReference type="EMBL" id="AP035881">
    <property type="protein sequence ID" value="BFP45849.1"/>
    <property type="molecule type" value="Genomic_DNA"/>
</dbReference>
<reference evidence="4" key="1">
    <citation type="submission" date="2024-07" db="EMBL/GenBank/DDBJ databases">
        <title>Complete genome sequences of cellulolytic bacteria, Kitasatospora sp. CMC57 and Streptomyces sp. CMC78, isolated from Japanese agricultural soil.</title>
        <authorList>
            <person name="Hashimoto T."/>
            <person name="Ito M."/>
            <person name="Iwamoto M."/>
            <person name="Fukahori D."/>
            <person name="Shoda T."/>
            <person name="Sakoda M."/>
            <person name="Morohoshi T."/>
            <person name="Mitsuboshi M."/>
            <person name="Nishizawa T."/>
        </authorList>
    </citation>
    <scope>NUCLEOTIDE SEQUENCE</scope>
    <source>
        <strain evidence="4">CMC57</strain>
    </source>
</reference>
<dbReference type="PANTHER" id="PTHR34039">
    <property type="entry name" value="UPF0102 PROTEIN YRAN"/>
    <property type="match status" value="1"/>
</dbReference>
<sequence>MQSFNNGLGRYGEEVAARWLTAGGLRILERNWRCAEGELDIIALDGDTIAVCEVKTRSERGFQQPSEGIDQTKAARLRRLAERWLGERWPEHFARLADAVQAAGGLPAPLPQEQTAEPEAGKARPRKGSRADKQVVELPATAVPVPLPPGGVRIDLVAVVNRLKGAALVEHLRGAV</sequence>
<evidence type="ECO:0000313" key="4">
    <source>
        <dbReference type="EMBL" id="BFP45849.1"/>
    </source>
</evidence>
<name>A0AB33JX42_9ACTN</name>
<dbReference type="GO" id="GO:0003676">
    <property type="term" value="F:nucleic acid binding"/>
    <property type="evidence" value="ECO:0007669"/>
    <property type="project" value="InterPro"/>
</dbReference>
<dbReference type="Gene3D" id="3.40.1350.10">
    <property type="match status" value="1"/>
</dbReference>
<comment type="similarity">
    <text evidence="1 2">Belongs to the UPF0102 family.</text>
</comment>
<gene>
    <name evidence="4" type="ORF">KCMC57_22170</name>
</gene>